<keyword evidence="4" id="KW-1185">Reference proteome</keyword>
<dbReference type="EMBL" id="KV425888">
    <property type="protein sequence ID" value="KZW02396.1"/>
    <property type="molecule type" value="Genomic_DNA"/>
</dbReference>
<dbReference type="InParanoid" id="A0A165PMR1"/>
<reference evidence="3 4" key="1">
    <citation type="journal article" date="2016" name="Mol. Biol. Evol.">
        <title>Comparative Genomics of Early-Diverging Mushroom-Forming Fungi Provides Insights into the Origins of Lignocellulose Decay Capabilities.</title>
        <authorList>
            <person name="Nagy L.G."/>
            <person name="Riley R."/>
            <person name="Tritt A."/>
            <person name="Adam C."/>
            <person name="Daum C."/>
            <person name="Floudas D."/>
            <person name="Sun H."/>
            <person name="Yadav J.S."/>
            <person name="Pangilinan J."/>
            <person name="Larsson K.H."/>
            <person name="Matsuura K."/>
            <person name="Barry K."/>
            <person name="Labutti K."/>
            <person name="Kuo R."/>
            <person name="Ohm R.A."/>
            <person name="Bhattacharya S.S."/>
            <person name="Shirouzu T."/>
            <person name="Yoshinaga Y."/>
            <person name="Martin F.M."/>
            <person name="Grigoriev I.V."/>
            <person name="Hibbett D.S."/>
        </authorList>
    </citation>
    <scope>NUCLEOTIDE SEQUENCE [LARGE SCALE GENOMIC DNA]</scope>
    <source>
        <strain evidence="3 4">HHB12029</strain>
    </source>
</reference>
<evidence type="ECO:0000313" key="4">
    <source>
        <dbReference type="Proteomes" id="UP000077266"/>
    </source>
</evidence>
<keyword evidence="2" id="KW-0732">Signal</keyword>
<feature type="chain" id="PRO_5007864282" evidence="2">
    <location>
        <begin position="20"/>
        <end position="114"/>
    </location>
</feature>
<accession>A0A165PMR1</accession>
<feature type="region of interest" description="Disordered" evidence="1">
    <location>
        <begin position="23"/>
        <end position="74"/>
    </location>
</feature>
<organism evidence="3 4">
    <name type="scientific">Exidia glandulosa HHB12029</name>
    <dbReference type="NCBI Taxonomy" id="1314781"/>
    <lineage>
        <taxon>Eukaryota</taxon>
        <taxon>Fungi</taxon>
        <taxon>Dikarya</taxon>
        <taxon>Basidiomycota</taxon>
        <taxon>Agaricomycotina</taxon>
        <taxon>Agaricomycetes</taxon>
        <taxon>Auriculariales</taxon>
        <taxon>Exidiaceae</taxon>
        <taxon>Exidia</taxon>
    </lineage>
</organism>
<protein>
    <submittedName>
        <fullName evidence="3">Uncharacterized protein</fullName>
    </submittedName>
</protein>
<proteinExistence type="predicted"/>
<dbReference type="AlphaFoldDB" id="A0A165PMR1"/>
<feature type="compositionally biased region" description="Low complexity" evidence="1">
    <location>
        <begin position="40"/>
        <end position="57"/>
    </location>
</feature>
<gene>
    <name evidence="3" type="ORF">EXIGLDRAFT_456472</name>
</gene>
<feature type="compositionally biased region" description="Polar residues" evidence="1">
    <location>
        <begin position="25"/>
        <end position="39"/>
    </location>
</feature>
<evidence type="ECO:0000313" key="3">
    <source>
        <dbReference type="EMBL" id="KZW02396.1"/>
    </source>
</evidence>
<feature type="signal peptide" evidence="2">
    <location>
        <begin position="1"/>
        <end position="19"/>
    </location>
</feature>
<sequence>MKSFTLVSLLVAAAAAVHAAPFVSKAQTRPSATSPQTVPSSPSLTLKKSTRTTSPSRQSLHSRPSRSARTRGTTLRCSVLKAGACSRSRRVCWTARRRCRGRGYVLSRGYMGGA</sequence>
<dbReference type="Proteomes" id="UP000077266">
    <property type="component" value="Unassembled WGS sequence"/>
</dbReference>
<evidence type="ECO:0000256" key="2">
    <source>
        <dbReference type="SAM" id="SignalP"/>
    </source>
</evidence>
<evidence type="ECO:0000256" key="1">
    <source>
        <dbReference type="SAM" id="MobiDB-lite"/>
    </source>
</evidence>
<name>A0A165PMR1_EXIGL</name>